<dbReference type="HOGENOM" id="CLU_018702_2_1_5"/>
<comment type="similarity">
    <text evidence="4">Belongs to the MT-A70-like family.</text>
</comment>
<proteinExistence type="inferred from homology"/>
<keyword evidence="2" id="KW-0808">Transferase</keyword>
<accession>Q2GAQ6</accession>
<dbReference type="RefSeq" id="WP_011444281.1">
    <property type="nucleotide sequence ID" value="NC_007794.1"/>
</dbReference>
<dbReference type="GO" id="GO:0032259">
    <property type="term" value="P:methylation"/>
    <property type="evidence" value="ECO:0007669"/>
    <property type="project" value="UniProtKB-KW"/>
</dbReference>
<keyword evidence="3" id="KW-0949">S-adenosyl-L-methionine</keyword>
<evidence type="ECO:0000256" key="4">
    <source>
        <dbReference type="PROSITE-ProRule" id="PRU00489"/>
    </source>
</evidence>
<evidence type="ECO:0000313" key="6">
    <source>
        <dbReference type="Proteomes" id="UP000009134"/>
    </source>
</evidence>
<dbReference type="REBASE" id="13936">
    <property type="entry name" value="M.NarDORF620P"/>
</dbReference>
<keyword evidence="1" id="KW-0489">Methyltransferase</keyword>
<dbReference type="InterPro" id="IPR029063">
    <property type="entry name" value="SAM-dependent_MTases_sf"/>
</dbReference>
<evidence type="ECO:0000256" key="1">
    <source>
        <dbReference type="ARBA" id="ARBA00022603"/>
    </source>
</evidence>
<dbReference type="PANTHER" id="PTHR12829:SF7">
    <property type="entry name" value="N6-ADENOSINE-METHYLTRANSFERASE CATALYTIC SUBUNIT"/>
    <property type="match status" value="1"/>
</dbReference>
<dbReference type="PANTHER" id="PTHR12829">
    <property type="entry name" value="N6-ADENOSINE-METHYLTRANSFERASE"/>
    <property type="match status" value="1"/>
</dbReference>
<dbReference type="PROSITE" id="PS51143">
    <property type="entry name" value="MT_A70"/>
    <property type="match status" value="1"/>
</dbReference>
<keyword evidence="6" id="KW-1185">Reference proteome</keyword>
<dbReference type="GO" id="GO:0008168">
    <property type="term" value="F:methyltransferase activity"/>
    <property type="evidence" value="ECO:0007669"/>
    <property type="project" value="UniProtKB-KW"/>
</dbReference>
<evidence type="ECO:0000313" key="5">
    <source>
        <dbReference type="EMBL" id="ABD25067.1"/>
    </source>
</evidence>
<name>Q2GAQ6_NOVAD</name>
<protein>
    <submittedName>
        <fullName evidence="5">MT-A70 protein</fullName>
    </submittedName>
</protein>
<dbReference type="SUPFAM" id="SSF53335">
    <property type="entry name" value="S-adenosyl-L-methionine-dependent methyltransferases"/>
    <property type="match status" value="1"/>
</dbReference>
<evidence type="ECO:0000256" key="2">
    <source>
        <dbReference type="ARBA" id="ARBA00022679"/>
    </source>
</evidence>
<dbReference type="KEGG" id="nar:Saro_0620"/>
<evidence type="ECO:0000256" key="3">
    <source>
        <dbReference type="ARBA" id="ARBA00022691"/>
    </source>
</evidence>
<dbReference type="EMBL" id="CP000248">
    <property type="protein sequence ID" value="ABD25067.1"/>
    <property type="molecule type" value="Genomic_DNA"/>
</dbReference>
<dbReference type="Proteomes" id="UP000009134">
    <property type="component" value="Chromosome"/>
</dbReference>
<dbReference type="eggNOG" id="COG4725">
    <property type="taxonomic scope" value="Bacteria"/>
</dbReference>
<dbReference type="InterPro" id="IPR007757">
    <property type="entry name" value="MT-A70-like"/>
</dbReference>
<reference evidence="6" key="1">
    <citation type="submission" date="2006-01" db="EMBL/GenBank/DDBJ databases">
        <title>Complete sequence of Novosphingobium aromaticivorans DSM 12444.</title>
        <authorList>
            <consortium name="US DOE Joint Genome Institute"/>
            <person name="Copeland A."/>
            <person name="Lucas S."/>
            <person name="Lapidus A."/>
            <person name="Barry K."/>
            <person name="Detter J.C."/>
            <person name="Glavina T."/>
            <person name="Hammon N."/>
            <person name="Israni S."/>
            <person name="Pitluck S."/>
            <person name="Chain P."/>
            <person name="Malfatti S."/>
            <person name="Shin M."/>
            <person name="Vergez L."/>
            <person name="Schmutz J."/>
            <person name="Larimer F."/>
            <person name="Land M."/>
            <person name="Kyrpides N."/>
            <person name="Ivanova N."/>
            <person name="Fredrickson J."/>
            <person name="Balkwill D."/>
            <person name="Romine M.F."/>
            <person name="Richardson P."/>
        </authorList>
    </citation>
    <scope>NUCLEOTIDE SEQUENCE [LARGE SCALE GENOMIC DNA]</scope>
    <source>
        <strain evidence="6">ATCC 700278 / DSM 12444 / CCUG 56034 / CIP 105152 / NBRC 16084 / F199</strain>
    </source>
</reference>
<dbReference type="Pfam" id="PF05063">
    <property type="entry name" value="MT-A70"/>
    <property type="match status" value="1"/>
</dbReference>
<dbReference type="STRING" id="279238.Saro_0620"/>
<sequence length="206" mass="23380">MDTPFASLAGKRFQLLYADPAWQTVLWSGAQRTPTQKQGEDHYPTMSIDDMKALPVAEISASNAVLVMWAIGSHLDQAIELGRAWGFVYVTDLFYWAKQRQLRPNQADLFTDDVPPCPIGMGKYTRKQVEPCLLFKRGKGLRVLDHGVPQLIVEPKREHSRKPDRVYSDLESLFGFFPRIELFARSTREGWSSWGNQVGKHGEVTA</sequence>
<dbReference type="AlphaFoldDB" id="Q2GAQ6"/>
<gene>
    <name evidence="5" type="ordered locus">Saro_0620</name>
</gene>
<organism evidence="5 6">
    <name type="scientific">Novosphingobium aromaticivorans (strain ATCC 700278 / DSM 12444 / CCUG 56034 / CIP 105152 / NBRC 16084 / F199)</name>
    <dbReference type="NCBI Taxonomy" id="279238"/>
    <lineage>
        <taxon>Bacteria</taxon>
        <taxon>Pseudomonadati</taxon>
        <taxon>Pseudomonadota</taxon>
        <taxon>Alphaproteobacteria</taxon>
        <taxon>Sphingomonadales</taxon>
        <taxon>Sphingomonadaceae</taxon>
        <taxon>Novosphingobium</taxon>
    </lineage>
</organism>